<dbReference type="SMART" id="SM00387">
    <property type="entry name" value="HATPase_c"/>
    <property type="match status" value="1"/>
</dbReference>
<dbReference type="GO" id="GO:0009927">
    <property type="term" value="F:histidine phosphotransfer kinase activity"/>
    <property type="evidence" value="ECO:0007669"/>
    <property type="project" value="TreeGrafter"/>
</dbReference>
<keyword evidence="5" id="KW-0004">4Fe-4S</keyword>
<feature type="modified residue" description="4-aspartylphosphate" evidence="18">
    <location>
        <position position="916"/>
    </location>
</feature>
<dbReference type="FunFam" id="3.40.50.2300:FF:000001">
    <property type="entry name" value="DNA-binding response regulator PhoB"/>
    <property type="match status" value="1"/>
</dbReference>
<evidence type="ECO:0000256" key="17">
    <source>
        <dbReference type="ARBA" id="ARBA00074306"/>
    </source>
</evidence>
<dbReference type="FunFam" id="1.10.287.130:FF:000001">
    <property type="entry name" value="Two-component sensor histidine kinase"/>
    <property type="match status" value="1"/>
</dbReference>
<protein>
    <recommendedName>
        <fullName evidence="17">Circadian input-output histidine kinase CikA</fullName>
        <ecNumber evidence="3">2.7.13.3</ecNumber>
    </recommendedName>
    <alternativeName>
        <fullName evidence="4">Stage 0 sporulation protein A homolog</fullName>
    </alternativeName>
</protein>
<dbReference type="GO" id="GO:0046872">
    <property type="term" value="F:metal ion binding"/>
    <property type="evidence" value="ECO:0007669"/>
    <property type="project" value="UniProtKB-KW"/>
</dbReference>
<evidence type="ECO:0000256" key="4">
    <source>
        <dbReference type="ARBA" id="ARBA00018672"/>
    </source>
</evidence>
<gene>
    <name evidence="23" type="ORF">SAMN05660649_03589</name>
</gene>
<evidence type="ECO:0000256" key="11">
    <source>
        <dbReference type="ARBA" id="ARBA00023012"/>
    </source>
</evidence>
<keyword evidence="14" id="KW-0238">DNA-binding</keyword>
<evidence type="ECO:0000256" key="15">
    <source>
        <dbReference type="ARBA" id="ARBA00023163"/>
    </source>
</evidence>
<dbReference type="EC" id="2.7.13.3" evidence="3"/>
<dbReference type="InterPro" id="IPR036097">
    <property type="entry name" value="HisK_dim/P_sf"/>
</dbReference>
<feature type="domain" description="Response regulatory" evidence="20">
    <location>
        <begin position="867"/>
        <end position="951"/>
    </location>
</feature>
<dbReference type="Gene3D" id="1.10.287.130">
    <property type="match status" value="1"/>
</dbReference>
<feature type="domain" description="4Fe-4S ferredoxin-type" evidence="21">
    <location>
        <begin position="4"/>
        <end position="33"/>
    </location>
</feature>
<evidence type="ECO:0000256" key="5">
    <source>
        <dbReference type="ARBA" id="ARBA00022485"/>
    </source>
</evidence>
<dbReference type="InterPro" id="IPR017896">
    <property type="entry name" value="4Fe4S_Fe-S-bd"/>
</dbReference>
<keyword evidence="13" id="KW-0805">Transcription regulation</keyword>
<evidence type="ECO:0000256" key="8">
    <source>
        <dbReference type="ARBA" id="ARBA00022723"/>
    </source>
</evidence>
<dbReference type="InterPro" id="IPR007202">
    <property type="entry name" value="4Fe-4S_dom"/>
</dbReference>
<evidence type="ECO:0000256" key="2">
    <source>
        <dbReference type="ARBA" id="ARBA00006402"/>
    </source>
</evidence>
<keyword evidence="9" id="KW-0418">Kinase</keyword>
<dbReference type="InterPro" id="IPR004358">
    <property type="entry name" value="Sig_transdc_His_kin-like_C"/>
</dbReference>
<evidence type="ECO:0000256" key="6">
    <source>
        <dbReference type="ARBA" id="ARBA00022553"/>
    </source>
</evidence>
<dbReference type="SMART" id="SM00388">
    <property type="entry name" value="HisKA"/>
    <property type="match status" value="1"/>
</dbReference>
<dbReference type="SMART" id="SM00448">
    <property type="entry name" value="REC"/>
    <property type="match status" value="1"/>
</dbReference>
<dbReference type="Gene3D" id="3.30.565.10">
    <property type="entry name" value="Histidine kinase-like ATPase, C-terminal domain"/>
    <property type="match status" value="1"/>
</dbReference>
<dbReference type="InterPro" id="IPR003594">
    <property type="entry name" value="HATPase_dom"/>
</dbReference>
<dbReference type="Pfam" id="PF02906">
    <property type="entry name" value="Fe_hyd_lg_C"/>
    <property type="match status" value="1"/>
</dbReference>
<dbReference type="InterPro" id="IPR003661">
    <property type="entry name" value="HisK_dim/P_dom"/>
</dbReference>
<evidence type="ECO:0000256" key="9">
    <source>
        <dbReference type="ARBA" id="ARBA00022777"/>
    </source>
</evidence>
<feature type="domain" description="Histidine kinase" evidence="19">
    <location>
        <begin position="480"/>
        <end position="712"/>
    </location>
</feature>
<dbReference type="AlphaFoldDB" id="A0A1I2WPX9"/>
<evidence type="ECO:0000256" key="13">
    <source>
        <dbReference type="ARBA" id="ARBA00023015"/>
    </source>
</evidence>
<evidence type="ECO:0000256" key="1">
    <source>
        <dbReference type="ARBA" id="ARBA00000085"/>
    </source>
</evidence>
<evidence type="ECO:0000259" key="21">
    <source>
        <dbReference type="PROSITE" id="PS51379"/>
    </source>
</evidence>
<dbReference type="InterPro" id="IPR005467">
    <property type="entry name" value="His_kinase_dom"/>
</dbReference>
<dbReference type="SUPFAM" id="SSF54862">
    <property type="entry name" value="4Fe-4S ferredoxins"/>
    <property type="match status" value="1"/>
</dbReference>
<dbReference type="Gene3D" id="1.10.15.40">
    <property type="entry name" value="Electron transport complex subunit B, putative Fe-S cluster"/>
    <property type="match status" value="1"/>
</dbReference>
<dbReference type="Gene3D" id="3.40.50.2300">
    <property type="match status" value="2"/>
</dbReference>
<dbReference type="Proteomes" id="UP000199337">
    <property type="component" value="Unassembled WGS sequence"/>
</dbReference>
<sequence>MINGVVFTDKEKCEACSACLRVCRTKSIKIKDGKSEIIKESCLNCGACIKVCSKGAKKYQSSIENVEKLLKTRETALVLAPSYVIVAVKKYRCSPGQFCTAMKRLGFAHIYESSFGADVVTRVYTDYINDLIEEKGRENTHVIASPCPALMNYVEKHAPALLDEFAPILSPMAAQALLARRWNSDNTAVVGASPCIAKKSELLDENLGLFDEELTFEELIQLLDSRNIVPRSLAESEFDGIQALYGAAFPISGGLTKTMELFTGESGFNPIGTGHLILEGESRAVRYLEKMAGEKINGGTLAGYPLLIDILYCEGCIMGKAMGVENDFWENRRIIAEYTRKRFQRAARNDLTCKYEGCSILVKNTVQAPEFEAWLDIVEQLLQDNTFIRTWNNRHYDKKVPDEAQIKSILELDGKYSAKDELNCGACGYDTCRDRAIAVFNEENEAGGCIVHIKYEAKISLEENKRLQELDRMKSDFLSTVSHELRTPLTSVLGFSKIIKKKLQELIFPLVQTSEKKVNRAIKQVNDNVDIIISESQRLTSLINDVLDLSKMEAGRIEWEMEPLAVEEVINRAATATSSLFEQKGLTLITNIEDGLPQIVGDLDRLIQTVINLISNAVKFTEQGSITCGAKAAGDTVIVSVIDTGIGIAGNDLEKVFEKFKQVGDTLTDKPKGTGLGLPICKQIVEQHGGRIWVESQIGKGSNFSFALPMLKGNKNDVKIIDMDALVSKMEAQVAPVPGHPKDQKRILVVDDDANIRLLLRQELETAGYSVREAANGMEAIDMVKKEMADLILLDVMMPGMNGFDVAAVLKNDPATMDIPIIILSIVEDKERGYRIGVDRYLTKPINVEKLLEEIETLISRGGSRKKVLVVDEDKSTLNTLIQVLQTRGYTVVGAGDSEECLRVAIAEKPDMIIVDTLFSEQHDVVKTLRLEKGLENVLFLFTGKVSPTRL</sequence>
<dbReference type="PROSITE" id="PS50110">
    <property type="entry name" value="RESPONSE_REGULATORY"/>
    <property type="match status" value="2"/>
</dbReference>
<dbReference type="GO" id="GO:0003677">
    <property type="term" value="F:DNA binding"/>
    <property type="evidence" value="ECO:0007669"/>
    <property type="project" value="UniProtKB-KW"/>
</dbReference>
<keyword evidence="7" id="KW-0808">Transferase</keyword>
<keyword evidence="6 18" id="KW-0597">Phosphoprotein</keyword>
<feature type="domain" description="4Fe-4S" evidence="22">
    <location>
        <begin position="405"/>
        <end position="469"/>
    </location>
</feature>
<dbReference type="Pfam" id="PF00512">
    <property type="entry name" value="HisKA"/>
    <property type="match status" value="1"/>
</dbReference>
<dbReference type="InterPro" id="IPR036890">
    <property type="entry name" value="HATPase_C_sf"/>
</dbReference>
<dbReference type="OrthoDB" id="9798098at2"/>
<evidence type="ECO:0000256" key="3">
    <source>
        <dbReference type="ARBA" id="ARBA00012438"/>
    </source>
</evidence>
<dbReference type="GO" id="GO:0000155">
    <property type="term" value="F:phosphorelay sensor kinase activity"/>
    <property type="evidence" value="ECO:0007669"/>
    <property type="project" value="InterPro"/>
</dbReference>
<dbReference type="PRINTS" id="PR00344">
    <property type="entry name" value="BCTRLSENSOR"/>
</dbReference>
<keyword evidence="10" id="KW-0408">Iron</keyword>
<evidence type="ECO:0000256" key="10">
    <source>
        <dbReference type="ARBA" id="ARBA00023004"/>
    </source>
</evidence>
<keyword evidence="15" id="KW-0804">Transcription</keyword>
<dbReference type="InterPro" id="IPR009016">
    <property type="entry name" value="Fe_hydrogenase"/>
</dbReference>
<feature type="domain" description="Response regulatory" evidence="20">
    <location>
        <begin position="746"/>
        <end position="859"/>
    </location>
</feature>
<dbReference type="PROSITE" id="PS51379">
    <property type="entry name" value="4FE4S_FER_2"/>
    <property type="match status" value="2"/>
</dbReference>
<dbReference type="Pfam" id="PF00072">
    <property type="entry name" value="Response_reg"/>
    <property type="match status" value="1"/>
</dbReference>
<keyword evidence="11" id="KW-0902">Two-component regulatory system</keyword>
<evidence type="ECO:0000259" key="19">
    <source>
        <dbReference type="PROSITE" id="PS50109"/>
    </source>
</evidence>
<dbReference type="PROSITE" id="PS51656">
    <property type="entry name" value="4FE4S"/>
    <property type="match status" value="1"/>
</dbReference>
<organism evidence="23 24">
    <name type="scientific">Desulfotruncus arcticus DSM 17038</name>
    <dbReference type="NCBI Taxonomy" id="1121424"/>
    <lineage>
        <taxon>Bacteria</taxon>
        <taxon>Bacillati</taxon>
        <taxon>Bacillota</taxon>
        <taxon>Clostridia</taxon>
        <taxon>Eubacteriales</taxon>
        <taxon>Desulfallaceae</taxon>
        <taxon>Desulfotruncus</taxon>
    </lineage>
</organism>
<keyword evidence="12" id="KW-0411">Iron-sulfur</keyword>
<evidence type="ECO:0000256" key="7">
    <source>
        <dbReference type="ARBA" id="ARBA00022679"/>
    </source>
</evidence>
<evidence type="ECO:0000256" key="12">
    <source>
        <dbReference type="ARBA" id="ARBA00023014"/>
    </source>
</evidence>
<feature type="domain" description="4Fe-4S ferredoxin-type" evidence="21">
    <location>
        <begin position="34"/>
        <end position="62"/>
    </location>
</feature>
<evidence type="ECO:0000256" key="14">
    <source>
        <dbReference type="ARBA" id="ARBA00023125"/>
    </source>
</evidence>
<dbReference type="SUPFAM" id="SSF47384">
    <property type="entry name" value="Homodimeric domain of signal transducing histidine kinase"/>
    <property type="match status" value="1"/>
</dbReference>
<accession>A0A1I2WPX9</accession>
<dbReference type="CDD" id="cd00082">
    <property type="entry name" value="HisKA"/>
    <property type="match status" value="1"/>
</dbReference>
<feature type="modified residue" description="4-aspartylphosphate" evidence="18">
    <location>
        <position position="795"/>
    </location>
</feature>
<comment type="function">
    <text evidence="16">May play the central regulatory role in sporulation. It may be an element of the effector pathway responsible for the activation of sporulation genes in response to nutritional stress. Spo0A may act in concert with spo0H (a sigma factor) to control the expression of some genes that are critical to the sporulation process.</text>
</comment>
<dbReference type="Gene3D" id="3.30.70.20">
    <property type="match status" value="1"/>
</dbReference>
<dbReference type="InterPro" id="IPR004108">
    <property type="entry name" value="Fe_hydrogenase_lsu_C"/>
</dbReference>
<dbReference type="Gene3D" id="3.40.50.1780">
    <property type="match status" value="1"/>
</dbReference>
<dbReference type="FunFam" id="3.30.565.10:FF:000010">
    <property type="entry name" value="Sensor histidine kinase RcsC"/>
    <property type="match status" value="1"/>
</dbReference>
<keyword evidence="8" id="KW-0479">Metal-binding</keyword>
<keyword evidence="24" id="KW-1185">Reference proteome</keyword>
<comment type="catalytic activity">
    <reaction evidence="1">
        <text>ATP + protein L-histidine = ADP + protein N-phospho-L-histidine.</text>
        <dbReference type="EC" id="2.7.13.3"/>
    </reaction>
</comment>
<dbReference type="STRING" id="341036.SAMN05660649_03589"/>
<dbReference type="Pfam" id="PF04060">
    <property type="entry name" value="FeS"/>
    <property type="match status" value="1"/>
</dbReference>
<dbReference type="SUPFAM" id="SSF53920">
    <property type="entry name" value="Fe-only hydrogenase"/>
    <property type="match status" value="1"/>
</dbReference>
<dbReference type="GO" id="GO:0051539">
    <property type="term" value="F:4 iron, 4 sulfur cluster binding"/>
    <property type="evidence" value="ECO:0007669"/>
    <property type="project" value="UniProtKB-KW"/>
</dbReference>
<comment type="similarity">
    <text evidence="2">In the N-terminal section; belongs to the phytochrome family.</text>
</comment>
<dbReference type="PANTHER" id="PTHR43047">
    <property type="entry name" value="TWO-COMPONENT HISTIDINE PROTEIN KINASE"/>
    <property type="match status" value="1"/>
</dbReference>
<evidence type="ECO:0000259" key="22">
    <source>
        <dbReference type="PROSITE" id="PS51656"/>
    </source>
</evidence>
<proteinExistence type="inferred from homology"/>
<evidence type="ECO:0000313" key="23">
    <source>
        <dbReference type="EMBL" id="SFH03440.1"/>
    </source>
</evidence>
<dbReference type="CDD" id="cd16922">
    <property type="entry name" value="HATPase_EvgS-ArcB-TorS-like"/>
    <property type="match status" value="1"/>
</dbReference>
<name>A0A1I2WPX9_9FIRM</name>
<dbReference type="EMBL" id="FOOX01000014">
    <property type="protein sequence ID" value="SFH03440.1"/>
    <property type="molecule type" value="Genomic_DNA"/>
</dbReference>
<dbReference type="PANTHER" id="PTHR43047:SF72">
    <property type="entry name" value="OSMOSENSING HISTIDINE PROTEIN KINASE SLN1"/>
    <property type="match status" value="1"/>
</dbReference>
<dbReference type="InterPro" id="IPR011006">
    <property type="entry name" value="CheY-like_superfamily"/>
</dbReference>
<evidence type="ECO:0000256" key="18">
    <source>
        <dbReference type="PROSITE-ProRule" id="PRU00169"/>
    </source>
</evidence>
<dbReference type="GO" id="GO:0005886">
    <property type="term" value="C:plasma membrane"/>
    <property type="evidence" value="ECO:0007669"/>
    <property type="project" value="TreeGrafter"/>
</dbReference>
<dbReference type="SUPFAM" id="SSF52172">
    <property type="entry name" value="CheY-like"/>
    <property type="match status" value="2"/>
</dbReference>
<dbReference type="InterPro" id="IPR001789">
    <property type="entry name" value="Sig_transdc_resp-reg_receiver"/>
</dbReference>
<dbReference type="SUPFAM" id="SSF55874">
    <property type="entry name" value="ATPase domain of HSP90 chaperone/DNA topoisomerase II/histidine kinase"/>
    <property type="match status" value="1"/>
</dbReference>
<reference evidence="24" key="1">
    <citation type="submission" date="2016-10" db="EMBL/GenBank/DDBJ databases">
        <authorList>
            <person name="Varghese N."/>
            <person name="Submissions S."/>
        </authorList>
    </citation>
    <scope>NUCLEOTIDE SEQUENCE [LARGE SCALE GENOMIC DNA]</scope>
    <source>
        <strain evidence="24">DSM 17038</strain>
    </source>
</reference>
<evidence type="ECO:0000313" key="24">
    <source>
        <dbReference type="Proteomes" id="UP000199337"/>
    </source>
</evidence>
<dbReference type="Pfam" id="PF02518">
    <property type="entry name" value="HATPase_c"/>
    <property type="match status" value="1"/>
</dbReference>
<dbReference type="PROSITE" id="PS50109">
    <property type="entry name" value="HIS_KIN"/>
    <property type="match status" value="1"/>
</dbReference>
<dbReference type="Gene3D" id="3.40.950.10">
    <property type="entry name" value="Fe-only Hydrogenase (Larger Subunit), Chain L, domain 3"/>
    <property type="match status" value="1"/>
</dbReference>
<dbReference type="RefSeq" id="WP_092472860.1">
    <property type="nucleotide sequence ID" value="NZ_FOOX01000014.1"/>
</dbReference>
<evidence type="ECO:0000259" key="20">
    <source>
        <dbReference type="PROSITE" id="PS50110"/>
    </source>
</evidence>
<evidence type="ECO:0000256" key="16">
    <source>
        <dbReference type="ARBA" id="ARBA00024867"/>
    </source>
</evidence>